<evidence type="ECO:0000256" key="1">
    <source>
        <dbReference type="SAM" id="Phobius"/>
    </source>
</evidence>
<keyword evidence="1" id="KW-0812">Transmembrane</keyword>
<dbReference type="AlphaFoldDB" id="A0A437QSJ4"/>
<keyword evidence="1" id="KW-1133">Transmembrane helix</keyword>
<feature type="transmembrane region" description="Helical" evidence="1">
    <location>
        <begin position="12"/>
        <end position="32"/>
    </location>
</feature>
<keyword evidence="1" id="KW-0472">Membrane</keyword>
<dbReference type="Pfam" id="PF05751">
    <property type="entry name" value="FixH"/>
    <property type="match status" value="1"/>
</dbReference>
<sequence>MLVKPWYKQVWPWILIAIPVVTMFKAVHSIYLMNQQSPDLVVDDYYAEGKAINMNLAKYREAASRNLQASILIAANKAIVKFESNPILDAKLKLRFVHNTVAAQDFEVMAERSGENLYIAELPLTLTGKWNLLVDDPTEQWKLRATFILPQAEAIKLTY</sequence>
<dbReference type="Proteomes" id="UP000283077">
    <property type="component" value="Unassembled WGS sequence"/>
</dbReference>
<reference evidence="2 3" key="1">
    <citation type="submission" date="2019-01" db="EMBL/GenBank/DDBJ databases">
        <authorList>
            <person name="Chen W.-M."/>
        </authorList>
    </citation>
    <scope>NUCLEOTIDE SEQUENCE [LARGE SCALE GENOMIC DNA]</scope>
    <source>
        <strain evidence="2 3">KYPC3</strain>
    </source>
</reference>
<evidence type="ECO:0000313" key="2">
    <source>
        <dbReference type="EMBL" id="RVU37483.1"/>
    </source>
</evidence>
<dbReference type="InterPro" id="IPR008620">
    <property type="entry name" value="FixH"/>
</dbReference>
<organism evidence="2 3">
    <name type="scientific">Rheinheimera riviphila</name>
    <dbReference type="NCBI Taxonomy" id="1834037"/>
    <lineage>
        <taxon>Bacteria</taxon>
        <taxon>Pseudomonadati</taxon>
        <taxon>Pseudomonadota</taxon>
        <taxon>Gammaproteobacteria</taxon>
        <taxon>Chromatiales</taxon>
        <taxon>Chromatiaceae</taxon>
        <taxon>Rheinheimera</taxon>
    </lineage>
</organism>
<dbReference type="RefSeq" id="WP_127698924.1">
    <property type="nucleotide sequence ID" value="NZ_SACS01000009.1"/>
</dbReference>
<gene>
    <name evidence="2" type="ORF">EOE67_09845</name>
</gene>
<proteinExistence type="predicted"/>
<protein>
    <submittedName>
        <fullName evidence="2">Nitrogen fixation protein FixH</fullName>
    </submittedName>
</protein>
<accession>A0A437QSJ4</accession>
<name>A0A437QSJ4_9GAMM</name>
<keyword evidence="3" id="KW-1185">Reference proteome</keyword>
<dbReference type="OrthoDB" id="5295180at2"/>
<comment type="caution">
    <text evidence="2">The sequence shown here is derived from an EMBL/GenBank/DDBJ whole genome shotgun (WGS) entry which is preliminary data.</text>
</comment>
<evidence type="ECO:0000313" key="3">
    <source>
        <dbReference type="Proteomes" id="UP000283077"/>
    </source>
</evidence>
<dbReference type="EMBL" id="SACS01000009">
    <property type="protein sequence ID" value="RVU37483.1"/>
    <property type="molecule type" value="Genomic_DNA"/>
</dbReference>